<reference evidence="3" key="1">
    <citation type="submission" date="2022-07" db="EMBL/GenBank/DDBJ databases">
        <title>Genome analysis of Parmales, a sister group of diatoms, reveals the evolutionary specialization of diatoms from phago-mixotrophs to photoautotrophs.</title>
        <authorList>
            <person name="Ban H."/>
            <person name="Sato S."/>
            <person name="Yoshikawa S."/>
            <person name="Kazumasa Y."/>
            <person name="Nakamura Y."/>
            <person name="Ichinomiya M."/>
            <person name="Saitoh K."/>
            <person name="Sato N."/>
            <person name="Blanc-Mathieu R."/>
            <person name="Endo H."/>
            <person name="Kuwata A."/>
            <person name="Ogata H."/>
        </authorList>
    </citation>
    <scope>NUCLEOTIDE SEQUENCE</scope>
</reference>
<feature type="region of interest" description="Disordered" evidence="1">
    <location>
        <begin position="1"/>
        <end position="100"/>
    </location>
</feature>
<feature type="transmembrane region" description="Helical" evidence="2">
    <location>
        <begin position="750"/>
        <end position="774"/>
    </location>
</feature>
<organism evidence="3 4">
    <name type="scientific">Triparma retinervis</name>
    <dbReference type="NCBI Taxonomy" id="2557542"/>
    <lineage>
        <taxon>Eukaryota</taxon>
        <taxon>Sar</taxon>
        <taxon>Stramenopiles</taxon>
        <taxon>Ochrophyta</taxon>
        <taxon>Bolidophyceae</taxon>
        <taxon>Parmales</taxon>
        <taxon>Triparmaceae</taxon>
        <taxon>Triparma</taxon>
    </lineage>
</organism>
<feature type="region of interest" description="Disordered" evidence="1">
    <location>
        <begin position="407"/>
        <end position="545"/>
    </location>
</feature>
<feature type="compositionally biased region" description="Low complexity" evidence="1">
    <location>
        <begin position="174"/>
        <end position="188"/>
    </location>
</feature>
<feature type="compositionally biased region" description="Basic and acidic residues" evidence="1">
    <location>
        <begin position="189"/>
        <end position="207"/>
    </location>
</feature>
<gene>
    <name evidence="3" type="ORF">TrRE_jg3531</name>
</gene>
<protein>
    <submittedName>
        <fullName evidence="3">Uncharacterized protein</fullName>
    </submittedName>
</protein>
<feature type="compositionally biased region" description="Polar residues" evidence="1">
    <location>
        <begin position="79"/>
        <end position="92"/>
    </location>
</feature>
<feature type="region of interest" description="Disordered" evidence="1">
    <location>
        <begin position="346"/>
        <end position="390"/>
    </location>
</feature>
<feature type="compositionally biased region" description="Basic and acidic residues" evidence="1">
    <location>
        <begin position="282"/>
        <end position="291"/>
    </location>
</feature>
<feature type="compositionally biased region" description="Basic and acidic residues" evidence="1">
    <location>
        <begin position="1"/>
        <end position="11"/>
    </location>
</feature>
<evidence type="ECO:0000256" key="1">
    <source>
        <dbReference type="SAM" id="MobiDB-lite"/>
    </source>
</evidence>
<evidence type="ECO:0000256" key="2">
    <source>
        <dbReference type="SAM" id="Phobius"/>
    </source>
</evidence>
<dbReference type="OrthoDB" id="10546812at2759"/>
<evidence type="ECO:0000313" key="4">
    <source>
        <dbReference type="Proteomes" id="UP001165082"/>
    </source>
</evidence>
<feature type="compositionally biased region" description="Basic and acidic residues" evidence="1">
    <location>
        <begin position="439"/>
        <end position="453"/>
    </location>
</feature>
<keyword evidence="4" id="KW-1185">Reference proteome</keyword>
<feature type="compositionally biased region" description="Basic and acidic residues" evidence="1">
    <location>
        <begin position="501"/>
        <end position="512"/>
    </location>
</feature>
<feature type="transmembrane region" description="Helical" evidence="2">
    <location>
        <begin position="723"/>
        <end position="743"/>
    </location>
</feature>
<feature type="region of interest" description="Disordered" evidence="1">
    <location>
        <begin position="118"/>
        <end position="252"/>
    </location>
</feature>
<accession>A0A9W7E6P8</accession>
<evidence type="ECO:0000313" key="3">
    <source>
        <dbReference type="EMBL" id="GMH70339.1"/>
    </source>
</evidence>
<feature type="transmembrane region" description="Helical" evidence="2">
    <location>
        <begin position="692"/>
        <end position="711"/>
    </location>
</feature>
<comment type="caution">
    <text evidence="3">The sequence shown here is derived from an EMBL/GenBank/DDBJ whole genome shotgun (WGS) entry which is preliminary data.</text>
</comment>
<dbReference type="Proteomes" id="UP001165082">
    <property type="component" value="Unassembled WGS sequence"/>
</dbReference>
<proteinExistence type="predicted"/>
<feature type="compositionally biased region" description="Basic and acidic residues" evidence="1">
    <location>
        <begin position="535"/>
        <end position="545"/>
    </location>
</feature>
<dbReference type="AlphaFoldDB" id="A0A9W7E6P8"/>
<keyword evidence="2" id="KW-0472">Membrane</keyword>
<sequence>MHDEGNPKDEALLTSAKAESKSCVRPTSPEIQKIAIDSRLASMGLSDNGKAISPEKWERVSRDNSFSSPGKHAPLTPPLSKNNSLSAKSVSPRQIREPTGGVIFGKVNLDEHLEKMGIQDNGVPISPVKAKGDKDTKAKITAVSQLYDDIEYDLSESEEEEEGGGGEEGDTSGSRLDLSLLQKLSDLSSPEKAKELPRLLVHDKDQDDPQPSPLSFASEVEDGGEISNAVPIRGSKSPQPPSVFSSAASSPELSLRNVLPADSSGGPIVDFSEYGAVGAESSVRKLSDLKPNKNSRGGIGGRLEGEKGAKAGEEPAQILDAKQGRKDKARLTLPLDLQMRIAKIKALSSSKTSPKKRESGSLYAVPAVVDPPAKSTPPPAQLGGDPEDLSENEVDILRNNKLLAMGWDDDDLSSVSPMKSKKERKGSLPVAALPNLLPEEAKKVNIEKMDRPQRGGKWRPSPPKRMVDKGKRNAVEDDEANDEASLVDSIINSKSGKRGSKKESEKIKIMVKKERRPSPPKKKVEKRRQPSPRKQSPEAKDFTKEEAKYAKVAAKEEAKAAKITAKEEAKAAKAAAKVAAKEEAKSAKVAEVADKGEASAALPPPQEPPTFLDVNPVFPGRNHTTALNLIVAALRLMSFSFSWIAMFGPYIAVSSLTSIGNNSAVINKNINMWSGFWAAADSWPHNVAVIRAFLILLVIFTFFAFVCSSLTLKGSENDKLGKAGIMCDIIAWLSALIVFSCYTSQILMEFYGYGFAFDVICFCVSFLAMCGAIFDTMFGGDKEPQAPAEAAAPAGEGGENTV</sequence>
<feature type="region of interest" description="Disordered" evidence="1">
    <location>
        <begin position="282"/>
        <end position="332"/>
    </location>
</feature>
<feature type="compositionally biased region" description="Low complexity" evidence="1">
    <location>
        <begin position="242"/>
        <end position="252"/>
    </location>
</feature>
<feature type="compositionally biased region" description="Basic residues" evidence="1">
    <location>
        <begin position="513"/>
        <end position="531"/>
    </location>
</feature>
<feature type="compositionally biased region" description="Basic and acidic residues" evidence="1">
    <location>
        <begin position="303"/>
        <end position="313"/>
    </location>
</feature>
<feature type="compositionally biased region" description="Acidic residues" evidence="1">
    <location>
        <begin position="148"/>
        <end position="170"/>
    </location>
</feature>
<feature type="compositionally biased region" description="Basic and acidic residues" evidence="1">
    <location>
        <begin position="465"/>
        <end position="475"/>
    </location>
</feature>
<dbReference type="EMBL" id="BRXZ01001403">
    <property type="protein sequence ID" value="GMH70339.1"/>
    <property type="molecule type" value="Genomic_DNA"/>
</dbReference>
<feature type="compositionally biased region" description="Basic and acidic residues" evidence="1">
    <location>
        <begin position="53"/>
        <end position="62"/>
    </location>
</feature>
<name>A0A9W7E6P8_9STRA</name>
<keyword evidence="2" id="KW-1133">Transmembrane helix</keyword>
<keyword evidence="2" id="KW-0812">Transmembrane</keyword>